<dbReference type="Pfam" id="PF03466">
    <property type="entry name" value="LysR_substrate"/>
    <property type="match status" value="1"/>
</dbReference>
<feature type="domain" description="LysR substrate-binding" evidence="5">
    <location>
        <begin position="8"/>
        <end position="97"/>
    </location>
</feature>
<comment type="similarity">
    <text evidence="1">Belongs to the LysR transcriptional regulatory family.</text>
</comment>
<dbReference type="GO" id="GO:0032993">
    <property type="term" value="C:protein-DNA complex"/>
    <property type="evidence" value="ECO:0007669"/>
    <property type="project" value="TreeGrafter"/>
</dbReference>
<dbReference type="Proteomes" id="UP000217257">
    <property type="component" value="Chromosome"/>
</dbReference>
<dbReference type="AlphaFoldDB" id="A0A250JKU8"/>
<dbReference type="EMBL" id="CP022098">
    <property type="protein sequence ID" value="ATB44021.1"/>
    <property type="molecule type" value="Genomic_DNA"/>
</dbReference>
<dbReference type="KEGG" id="cfus:CYFUS_009502"/>
<protein>
    <submittedName>
        <fullName evidence="6">LysR family transcriptional regulator</fullName>
    </submittedName>
</protein>
<name>A0A250JKU8_9BACT</name>
<evidence type="ECO:0000313" key="6">
    <source>
        <dbReference type="EMBL" id="ATB44021.1"/>
    </source>
</evidence>
<dbReference type="Gene3D" id="3.40.190.10">
    <property type="entry name" value="Periplasmic binding protein-like II"/>
    <property type="match status" value="2"/>
</dbReference>
<dbReference type="InterPro" id="IPR005119">
    <property type="entry name" value="LysR_subst-bd"/>
</dbReference>
<dbReference type="PANTHER" id="PTHR30346:SF28">
    <property type="entry name" value="HTH-TYPE TRANSCRIPTIONAL REGULATOR CYNR"/>
    <property type="match status" value="1"/>
</dbReference>
<evidence type="ECO:0000256" key="2">
    <source>
        <dbReference type="ARBA" id="ARBA00023015"/>
    </source>
</evidence>
<dbReference type="PANTHER" id="PTHR30346">
    <property type="entry name" value="TRANSCRIPTIONAL DUAL REGULATOR HCAR-RELATED"/>
    <property type="match status" value="1"/>
</dbReference>
<keyword evidence="2" id="KW-0805">Transcription regulation</keyword>
<dbReference type="GO" id="GO:0003677">
    <property type="term" value="F:DNA binding"/>
    <property type="evidence" value="ECO:0007669"/>
    <property type="project" value="UniProtKB-KW"/>
</dbReference>
<evidence type="ECO:0000313" key="7">
    <source>
        <dbReference type="Proteomes" id="UP000217257"/>
    </source>
</evidence>
<evidence type="ECO:0000256" key="4">
    <source>
        <dbReference type="ARBA" id="ARBA00023163"/>
    </source>
</evidence>
<dbReference type="GO" id="GO:0003700">
    <property type="term" value="F:DNA-binding transcription factor activity"/>
    <property type="evidence" value="ECO:0007669"/>
    <property type="project" value="TreeGrafter"/>
</dbReference>
<dbReference type="RefSeq" id="WP_095991355.1">
    <property type="nucleotide sequence ID" value="NZ_CP022098.1"/>
</dbReference>
<evidence type="ECO:0000256" key="1">
    <source>
        <dbReference type="ARBA" id="ARBA00009437"/>
    </source>
</evidence>
<accession>A0A250JKU8</accession>
<evidence type="ECO:0000259" key="5">
    <source>
        <dbReference type="Pfam" id="PF03466"/>
    </source>
</evidence>
<reference evidence="6 7" key="1">
    <citation type="submission" date="2017-06" db="EMBL/GenBank/DDBJ databases">
        <title>Sequencing and comparative analysis of myxobacterial genomes.</title>
        <authorList>
            <person name="Rupp O."/>
            <person name="Goesmann A."/>
            <person name="Sogaard-Andersen L."/>
        </authorList>
    </citation>
    <scope>NUCLEOTIDE SEQUENCE [LARGE SCALE GENOMIC DNA]</scope>
    <source>
        <strain evidence="6 7">DSM 52655</strain>
    </source>
</reference>
<evidence type="ECO:0000256" key="3">
    <source>
        <dbReference type="ARBA" id="ARBA00023125"/>
    </source>
</evidence>
<keyword evidence="4" id="KW-0804">Transcription</keyword>
<organism evidence="6 7">
    <name type="scientific">Cystobacter fuscus</name>
    <dbReference type="NCBI Taxonomy" id="43"/>
    <lineage>
        <taxon>Bacteria</taxon>
        <taxon>Pseudomonadati</taxon>
        <taxon>Myxococcota</taxon>
        <taxon>Myxococcia</taxon>
        <taxon>Myxococcales</taxon>
        <taxon>Cystobacterineae</taxon>
        <taxon>Archangiaceae</taxon>
        <taxon>Cystobacter</taxon>
    </lineage>
</organism>
<gene>
    <name evidence="6" type="ORF">CYFUS_009502</name>
</gene>
<proteinExistence type="inferred from homology"/>
<sequence length="107" mass="11617">MLCLRSVSYSAFHERCRQADVELVVRQYTRNVATQVWLVSAGLGIAPLPNVPDLENHPGVTLVGLPRDAPVGEIVLAWRRSDTSPALQRFIAVAKASFGPPRGDPGN</sequence>
<keyword evidence="3" id="KW-0238">DNA-binding</keyword>
<dbReference type="SUPFAM" id="SSF53850">
    <property type="entry name" value="Periplasmic binding protein-like II"/>
    <property type="match status" value="1"/>
</dbReference>